<dbReference type="PANTHER" id="PTHR43133:SF25">
    <property type="entry name" value="RNA POLYMERASE SIGMA FACTOR RFAY-RELATED"/>
    <property type="match status" value="1"/>
</dbReference>
<feature type="domain" description="RNA polymerase sigma-70 region 2" evidence="6">
    <location>
        <begin position="15"/>
        <end position="70"/>
    </location>
</feature>
<dbReference type="InterPro" id="IPR013249">
    <property type="entry name" value="RNA_pol_sigma70_r4_t2"/>
</dbReference>
<keyword evidence="3" id="KW-0731">Sigma factor</keyword>
<name>A0ABW4APL0_9ACTN</name>
<gene>
    <name evidence="8" type="ORF">ACFQ5G_43005</name>
</gene>
<evidence type="ECO:0000259" key="6">
    <source>
        <dbReference type="Pfam" id="PF04542"/>
    </source>
</evidence>
<dbReference type="RefSeq" id="WP_317796428.1">
    <property type="nucleotide sequence ID" value="NZ_AP028461.1"/>
</dbReference>
<evidence type="ECO:0000256" key="2">
    <source>
        <dbReference type="ARBA" id="ARBA00023015"/>
    </source>
</evidence>
<dbReference type="Gene3D" id="1.10.1740.10">
    <property type="match status" value="1"/>
</dbReference>
<evidence type="ECO:0000256" key="5">
    <source>
        <dbReference type="SAM" id="MobiDB-lite"/>
    </source>
</evidence>
<keyword evidence="2" id="KW-0805">Transcription regulation</keyword>
<comment type="caution">
    <text evidence="8">The sequence shown here is derived from an EMBL/GenBank/DDBJ whole genome shotgun (WGS) entry which is preliminary data.</text>
</comment>
<evidence type="ECO:0000256" key="3">
    <source>
        <dbReference type="ARBA" id="ARBA00023082"/>
    </source>
</evidence>
<dbReference type="Proteomes" id="UP001597183">
    <property type="component" value="Unassembled WGS sequence"/>
</dbReference>
<dbReference type="InterPro" id="IPR036388">
    <property type="entry name" value="WH-like_DNA-bd_sf"/>
</dbReference>
<comment type="similarity">
    <text evidence="1">Belongs to the sigma-70 factor family. ECF subfamily.</text>
</comment>
<evidence type="ECO:0000259" key="7">
    <source>
        <dbReference type="Pfam" id="PF08281"/>
    </source>
</evidence>
<dbReference type="InterPro" id="IPR039425">
    <property type="entry name" value="RNA_pol_sigma-70-like"/>
</dbReference>
<proteinExistence type="inferred from homology"/>
<dbReference type="PANTHER" id="PTHR43133">
    <property type="entry name" value="RNA POLYMERASE ECF-TYPE SIGMA FACTO"/>
    <property type="match status" value="1"/>
</dbReference>
<dbReference type="InterPro" id="IPR007627">
    <property type="entry name" value="RNA_pol_sigma70_r2"/>
</dbReference>
<keyword evidence="4" id="KW-0804">Transcription</keyword>
<sequence length="198" mass="21926">MDQQERFRALHRDTYADLLRFVERRIPADEAEDVVSTVFLTAWRRLADVPAEARPWLFAVARRTMANQTRGWLRRQALDVRLTGAESHVPDGSAAAAERIDLERAWRTLSPADREVLALVAFDGLTSEQAATVLGCRRSTFAMRLTRARKRLHTALSPVSAASQPAQAASQPAQAASGAHLTSTPTPVIKEQQSWTNA</sequence>
<organism evidence="8 9">
    <name type="scientific">Actinoplanes sichuanensis</name>
    <dbReference type="NCBI Taxonomy" id="512349"/>
    <lineage>
        <taxon>Bacteria</taxon>
        <taxon>Bacillati</taxon>
        <taxon>Actinomycetota</taxon>
        <taxon>Actinomycetes</taxon>
        <taxon>Micromonosporales</taxon>
        <taxon>Micromonosporaceae</taxon>
        <taxon>Actinoplanes</taxon>
    </lineage>
</organism>
<dbReference type="Gene3D" id="1.10.10.10">
    <property type="entry name" value="Winged helix-like DNA-binding domain superfamily/Winged helix DNA-binding domain"/>
    <property type="match status" value="1"/>
</dbReference>
<dbReference type="InterPro" id="IPR013325">
    <property type="entry name" value="RNA_pol_sigma_r2"/>
</dbReference>
<dbReference type="Pfam" id="PF04542">
    <property type="entry name" value="Sigma70_r2"/>
    <property type="match status" value="1"/>
</dbReference>
<keyword evidence="9" id="KW-1185">Reference proteome</keyword>
<feature type="compositionally biased region" description="Low complexity" evidence="5">
    <location>
        <begin position="160"/>
        <end position="177"/>
    </location>
</feature>
<protein>
    <submittedName>
        <fullName evidence="8">RNA polymerase sigma factor</fullName>
    </submittedName>
</protein>
<dbReference type="EMBL" id="JBHTMK010000055">
    <property type="protein sequence ID" value="MFD1372135.1"/>
    <property type="molecule type" value="Genomic_DNA"/>
</dbReference>
<feature type="compositionally biased region" description="Polar residues" evidence="5">
    <location>
        <begin position="180"/>
        <end position="198"/>
    </location>
</feature>
<dbReference type="SUPFAM" id="SSF88946">
    <property type="entry name" value="Sigma2 domain of RNA polymerase sigma factors"/>
    <property type="match status" value="1"/>
</dbReference>
<dbReference type="SUPFAM" id="SSF88659">
    <property type="entry name" value="Sigma3 and sigma4 domains of RNA polymerase sigma factors"/>
    <property type="match status" value="1"/>
</dbReference>
<dbReference type="NCBIfam" id="TIGR02937">
    <property type="entry name" value="sigma70-ECF"/>
    <property type="match status" value="1"/>
</dbReference>
<evidence type="ECO:0000313" key="9">
    <source>
        <dbReference type="Proteomes" id="UP001597183"/>
    </source>
</evidence>
<accession>A0ABW4APL0</accession>
<evidence type="ECO:0000313" key="8">
    <source>
        <dbReference type="EMBL" id="MFD1372135.1"/>
    </source>
</evidence>
<feature type="domain" description="RNA polymerase sigma factor 70 region 4 type 2" evidence="7">
    <location>
        <begin position="101"/>
        <end position="152"/>
    </location>
</feature>
<dbReference type="InterPro" id="IPR014284">
    <property type="entry name" value="RNA_pol_sigma-70_dom"/>
</dbReference>
<dbReference type="InterPro" id="IPR013324">
    <property type="entry name" value="RNA_pol_sigma_r3/r4-like"/>
</dbReference>
<dbReference type="Pfam" id="PF08281">
    <property type="entry name" value="Sigma70_r4_2"/>
    <property type="match status" value="1"/>
</dbReference>
<reference evidence="9" key="1">
    <citation type="journal article" date="2019" name="Int. J. Syst. Evol. Microbiol.">
        <title>The Global Catalogue of Microorganisms (GCM) 10K type strain sequencing project: providing services to taxonomists for standard genome sequencing and annotation.</title>
        <authorList>
            <consortium name="The Broad Institute Genomics Platform"/>
            <consortium name="The Broad Institute Genome Sequencing Center for Infectious Disease"/>
            <person name="Wu L."/>
            <person name="Ma J."/>
        </authorList>
    </citation>
    <scope>NUCLEOTIDE SEQUENCE [LARGE SCALE GENOMIC DNA]</scope>
    <source>
        <strain evidence="9">CCM 7526</strain>
    </source>
</reference>
<dbReference type="CDD" id="cd06171">
    <property type="entry name" value="Sigma70_r4"/>
    <property type="match status" value="1"/>
</dbReference>
<evidence type="ECO:0000256" key="4">
    <source>
        <dbReference type="ARBA" id="ARBA00023163"/>
    </source>
</evidence>
<feature type="region of interest" description="Disordered" evidence="5">
    <location>
        <begin position="156"/>
        <end position="198"/>
    </location>
</feature>
<evidence type="ECO:0000256" key="1">
    <source>
        <dbReference type="ARBA" id="ARBA00010641"/>
    </source>
</evidence>